<feature type="non-terminal residue" evidence="1">
    <location>
        <position position="35"/>
    </location>
</feature>
<dbReference type="PROSITE" id="PS51257">
    <property type="entry name" value="PROKAR_LIPOPROTEIN"/>
    <property type="match status" value="1"/>
</dbReference>
<dbReference type="AlphaFoldDB" id="X1UEU9"/>
<proteinExistence type="predicted"/>
<name>X1UEU9_9ZZZZ</name>
<protein>
    <submittedName>
        <fullName evidence="1">Uncharacterized protein</fullName>
    </submittedName>
</protein>
<accession>X1UEU9</accession>
<dbReference type="EMBL" id="BARW01018388">
    <property type="protein sequence ID" value="GAI98400.1"/>
    <property type="molecule type" value="Genomic_DNA"/>
</dbReference>
<gene>
    <name evidence="1" type="ORF">S12H4_31494</name>
</gene>
<organism evidence="1">
    <name type="scientific">marine sediment metagenome</name>
    <dbReference type="NCBI Taxonomy" id="412755"/>
    <lineage>
        <taxon>unclassified sequences</taxon>
        <taxon>metagenomes</taxon>
        <taxon>ecological metagenomes</taxon>
    </lineage>
</organism>
<evidence type="ECO:0000313" key="1">
    <source>
        <dbReference type="EMBL" id="GAI98400.1"/>
    </source>
</evidence>
<comment type="caution">
    <text evidence="1">The sequence shown here is derived from an EMBL/GenBank/DDBJ whole genome shotgun (WGS) entry which is preliminary data.</text>
</comment>
<sequence>MAHPITRKTAATFAVILTGCQNVNGYSKKMVDKIA</sequence>
<reference evidence="1" key="1">
    <citation type="journal article" date="2014" name="Front. Microbiol.">
        <title>High frequency of phylogenetically diverse reductive dehalogenase-homologous genes in deep subseafloor sedimentary metagenomes.</title>
        <authorList>
            <person name="Kawai M."/>
            <person name="Futagami T."/>
            <person name="Toyoda A."/>
            <person name="Takaki Y."/>
            <person name="Nishi S."/>
            <person name="Hori S."/>
            <person name="Arai W."/>
            <person name="Tsubouchi T."/>
            <person name="Morono Y."/>
            <person name="Uchiyama I."/>
            <person name="Ito T."/>
            <person name="Fujiyama A."/>
            <person name="Inagaki F."/>
            <person name="Takami H."/>
        </authorList>
    </citation>
    <scope>NUCLEOTIDE SEQUENCE</scope>
    <source>
        <strain evidence="1">Expedition CK06-06</strain>
    </source>
</reference>